<evidence type="ECO:0000313" key="10">
    <source>
        <dbReference type="Proteomes" id="UP000680670"/>
    </source>
</evidence>
<dbReference type="InterPro" id="IPR000412">
    <property type="entry name" value="ABC_2_transport"/>
</dbReference>
<protein>
    <submittedName>
        <fullName evidence="8">ABC transporter permease</fullName>
    </submittedName>
    <submittedName>
        <fullName evidence="7">Transport permease protein</fullName>
    </submittedName>
</protein>
<keyword evidence="2 5" id="KW-0812">Transmembrane</keyword>
<dbReference type="AlphaFoldDB" id="A0A429X8M2"/>
<dbReference type="EMBL" id="QYTW02000008">
    <property type="protein sequence ID" value="RST59798.1"/>
    <property type="molecule type" value="Genomic_DNA"/>
</dbReference>
<dbReference type="PANTHER" id="PTHR43229:SF3">
    <property type="entry name" value="ABC-TYPE MULTIDRUG TRANSPORT SYSTEM, PERMEASE COMPONENT"/>
    <property type="match status" value="1"/>
</dbReference>
<proteinExistence type="predicted"/>
<dbReference type="InterPro" id="IPR013525">
    <property type="entry name" value="ABC2_TM"/>
</dbReference>
<dbReference type="InterPro" id="IPR051784">
    <property type="entry name" value="Nod_factor_ABC_transporter"/>
</dbReference>
<dbReference type="RefSeq" id="WP_120115873.1">
    <property type="nucleotide sequence ID" value="NZ_BORI01000008.1"/>
</dbReference>
<dbReference type="Proteomes" id="UP000287296">
    <property type="component" value="Unassembled WGS sequence"/>
</dbReference>
<evidence type="ECO:0000313" key="8">
    <source>
        <dbReference type="EMBL" id="RST59798.1"/>
    </source>
</evidence>
<feature type="transmembrane region" description="Helical" evidence="5">
    <location>
        <begin position="53"/>
        <end position="74"/>
    </location>
</feature>
<keyword evidence="4 5" id="KW-0472">Membrane</keyword>
<evidence type="ECO:0000256" key="4">
    <source>
        <dbReference type="ARBA" id="ARBA00023136"/>
    </source>
</evidence>
<evidence type="ECO:0000313" key="7">
    <source>
        <dbReference type="EMBL" id="GIN95783.1"/>
    </source>
</evidence>
<name>A0A429X8M2_SIMTE</name>
<evidence type="ECO:0000256" key="3">
    <source>
        <dbReference type="ARBA" id="ARBA00022989"/>
    </source>
</evidence>
<feature type="transmembrane region" description="Helical" evidence="5">
    <location>
        <begin position="134"/>
        <end position="157"/>
    </location>
</feature>
<gene>
    <name evidence="8" type="ORF">D5F11_010325</name>
    <name evidence="7" type="ORF">J6TS1_16530</name>
</gene>
<sequence>MYPFKQIFKRDLLNLFLNPMWFFYGTVFPFLLVLILGFLSSGNYGDSITSYDYYGITMMIYIVFNTSTIAANSFMEERIKKGNMRIIYSPVPKSYIYLSKITASFVFSSVCHLFVIMLLHVLLKIHLGGSNTGFTLSILIMFEAFASVLGVLCCCIFKSENTSNQILSMVINISALLGGLFFRMDGFGSSIEKISYLSPVKWIVINMFKIIYDNDFSYYLPTALILLSLSVAALLLCGKFYRTEDYIG</sequence>
<keyword evidence="3 5" id="KW-1133">Transmembrane helix</keyword>
<evidence type="ECO:0000256" key="5">
    <source>
        <dbReference type="SAM" id="Phobius"/>
    </source>
</evidence>
<organism evidence="8 9">
    <name type="scientific">Siminovitchia terrae</name>
    <name type="common">Bacillus terrae</name>
    <dbReference type="NCBI Taxonomy" id="1914933"/>
    <lineage>
        <taxon>Bacteria</taxon>
        <taxon>Bacillati</taxon>
        <taxon>Bacillota</taxon>
        <taxon>Bacilli</taxon>
        <taxon>Bacillales</taxon>
        <taxon>Bacillaceae</taxon>
        <taxon>Siminovitchia</taxon>
    </lineage>
</organism>
<comment type="caution">
    <text evidence="8">The sequence shown here is derived from an EMBL/GenBank/DDBJ whole genome shotgun (WGS) entry which is preliminary data.</text>
</comment>
<feature type="transmembrane region" description="Helical" evidence="5">
    <location>
        <begin position="95"/>
        <end position="122"/>
    </location>
</feature>
<evidence type="ECO:0000256" key="1">
    <source>
        <dbReference type="ARBA" id="ARBA00004141"/>
    </source>
</evidence>
<feature type="transmembrane region" description="Helical" evidence="5">
    <location>
        <begin position="21"/>
        <end position="41"/>
    </location>
</feature>
<keyword evidence="10" id="KW-1185">Reference proteome</keyword>
<dbReference type="Pfam" id="PF01061">
    <property type="entry name" value="ABC2_membrane"/>
    <property type="match status" value="1"/>
</dbReference>
<reference evidence="8 9" key="1">
    <citation type="submission" date="2018-12" db="EMBL/GenBank/DDBJ databases">
        <authorList>
            <person name="Sun L."/>
            <person name="Chen Z."/>
        </authorList>
    </citation>
    <scope>NUCLEOTIDE SEQUENCE [LARGE SCALE GENOMIC DNA]</scope>
    <source>
        <strain evidence="8 9">LMG 29736</strain>
    </source>
</reference>
<feature type="transmembrane region" description="Helical" evidence="5">
    <location>
        <begin position="166"/>
        <end position="184"/>
    </location>
</feature>
<comment type="subcellular location">
    <subcellularLocation>
        <location evidence="1">Membrane</location>
        <topology evidence="1">Multi-pass membrane protein</topology>
    </subcellularLocation>
</comment>
<evidence type="ECO:0000256" key="2">
    <source>
        <dbReference type="ARBA" id="ARBA00022692"/>
    </source>
</evidence>
<dbReference type="EMBL" id="BORJ01000003">
    <property type="protein sequence ID" value="GIN95783.1"/>
    <property type="molecule type" value="Genomic_DNA"/>
</dbReference>
<feature type="transmembrane region" description="Helical" evidence="5">
    <location>
        <begin position="216"/>
        <end position="237"/>
    </location>
</feature>
<dbReference type="OrthoDB" id="2589236at2"/>
<dbReference type="PANTHER" id="PTHR43229">
    <property type="entry name" value="NODULATION PROTEIN J"/>
    <property type="match status" value="1"/>
</dbReference>
<evidence type="ECO:0000313" key="9">
    <source>
        <dbReference type="Proteomes" id="UP000287296"/>
    </source>
</evidence>
<dbReference type="PIRSF" id="PIRSF006648">
    <property type="entry name" value="DrrB"/>
    <property type="match status" value="1"/>
</dbReference>
<feature type="domain" description="ABC-2 type transporter transmembrane" evidence="6">
    <location>
        <begin position="4"/>
        <end position="211"/>
    </location>
</feature>
<accession>A0A429X8M2</accession>
<dbReference type="Proteomes" id="UP000680670">
    <property type="component" value="Unassembled WGS sequence"/>
</dbReference>
<evidence type="ECO:0000259" key="6">
    <source>
        <dbReference type="Pfam" id="PF01061"/>
    </source>
</evidence>
<dbReference type="GO" id="GO:0043190">
    <property type="term" value="C:ATP-binding cassette (ABC) transporter complex"/>
    <property type="evidence" value="ECO:0007669"/>
    <property type="project" value="InterPro"/>
</dbReference>
<dbReference type="GO" id="GO:0140359">
    <property type="term" value="F:ABC-type transporter activity"/>
    <property type="evidence" value="ECO:0007669"/>
    <property type="project" value="InterPro"/>
</dbReference>
<reference evidence="7 10" key="2">
    <citation type="submission" date="2021-03" db="EMBL/GenBank/DDBJ databases">
        <title>Antimicrobial resistance genes in bacteria isolated from Japanese honey, and their potential for conferring macrolide and lincosamide resistance in the American foulbrood pathogen Paenibacillus larvae.</title>
        <authorList>
            <person name="Okamoto M."/>
            <person name="Kumagai M."/>
            <person name="Kanamori H."/>
            <person name="Takamatsu D."/>
        </authorList>
    </citation>
    <scope>NUCLEOTIDE SEQUENCE [LARGE SCALE GENOMIC DNA]</scope>
    <source>
        <strain evidence="7 10">J6TS1</strain>
    </source>
</reference>